<dbReference type="AlphaFoldDB" id="A0AAN6W7K7"/>
<evidence type="ECO:0000313" key="4">
    <source>
        <dbReference type="Proteomes" id="UP001302321"/>
    </source>
</evidence>
<gene>
    <name evidence="3" type="ORF">QBC36DRAFT_329061</name>
</gene>
<dbReference type="GO" id="GO:0005576">
    <property type="term" value="C:extracellular region"/>
    <property type="evidence" value="ECO:0007669"/>
    <property type="project" value="InterPro"/>
</dbReference>
<dbReference type="GO" id="GO:0019863">
    <property type="term" value="F:IgE binding"/>
    <property type="evidence" value="ECO:0007669"/>
    <property type="project" value="InterPro"/>
</dbReference>
<dbReference type="PANTHER" id="PTHR42039:SF1">
    <property type="entry name" value="PUTATIVE (AFU_ORTHOLOGUE AFUA_3G02940)-RELATED"/>
    <property type="match status" value="1"/>
</dbReference>
<evidence type="ECO:0008006" key="5">
    <source>
        <dbReference type="Google" id="ProtNLM"/>
    </source>
</evidence>
<dbReference type="InterPro" id="IPR038903">
    <property type="entry name" value="Allergen_Asp_f_4"/>
</dbReference>
<dbReference type="Pfam" id="PF25312">
    <property type="entry name" value="Allergen_Asp_f_4"/>
    <property type="match status" value="1"/>
</dbReference>
<name>A0AAN6W7K7_9PEZI</name>
<proteinExistence type="predicted"/>
<keyword evidence="4" id="KW-1185">Reference proteome</keyword>
<feature type="compositionally biased region" description="Pro residues" evidence="1">
    <location>
        <begin position="71"/>
        <end position="87"/>
    </location>
</feature>
<feature type="chain" id="PRO_5042832505" description="Allergen Asp f 4" evidence="2">
    <location>
        <begin position="18"/>
        <end position="320"/>
    </location>
</feature>
<dbReference type="Proteomes" id="UP001302321">
    <property type="component" value="Unassembled WGS sequence"/>
</dbReference>
<reference evidence="3" key="1">
    <citation type="journal article" date="2023" name="Mol. Phylogenet. Evol.">
        <title>Genome-scale phylogeny and comparative genomics of the fungal order Sordariales.</title>
        <authorList>
            <person name="Hensen N."/>
            <person name="Bonometti L."/>
            <person name="Westerberg I."/>
            <person name="Brannstrom I.O."/>
            <person name="Guillou S."/>
            <person name="Cros-Aarteil S."/>
            <person name="Calhoun S."/>
            <person name="Haridas S."/>
            <person name="Kuo A."/>
            <person name="Mondo S."/>
            <person name="Pangilinan J."/>
            <person name="Riley R."/>
            <person name="LaButti K."/>
            <person name="Andreopoulos B."/>
            <person name="Lipzen A."/>
            <person name="Chen C."/>
            <person name="Yan M."/>
            <person name="Daum C."/>
            <person name="Ng V."/>
            <person name="Clum A."/>
            <person name="Steindorff A."/>
            <person name="Ohm R.A."/>
            <person name="Martin F."/>
            <person name="Silar P."/>
            <person name="Natvig D.O."/>
            <person name="Lalanne C."/>
            <person name="Gautier V."/>
            <person name="Ament-Velasquez S.L."/>
            <person name="Kruys A."/>
            <person name="Hutchinson M.I."/>
            <person name="Powell A.J."/>
            <person name="Barry K."/>
            <person name="Miller A.N."/>
            <person name="Grigoriev I.V."/>
            <person name="Debuchy R."/>
            <person name="Gladieux P."/>
            <person name="Hiltunen Thoren M."/>
            <person name="Johannesson H."/>
        </authorList>
    </citation>
    <scope>NUCLEOTIDE SEQUENCE</scope>
    <source>
        <strain evidence="3">CBS 892.96</strain>
    </source>
</reference>
<feature type="region of interest" description="Disordered" evidence="1">
    <location>
        <begin position="47"/>
        <end position="110"/>
    </location>
</feature>
<organism evidence="3 4">
    <name type="scientific">Triangularia setosa</name>
    <dbReference type="NCBI Taxonomy" id="2587417"/>
    <lineage>
        <taxon>Eukaryota</taxon>
        <taxon>Fungi</taxon>
        <taxon>Dikarya</taxon>
        <taxon>Ascomycota</taxon>
        <taxon>Pezizomycotina</taxon>
        <taxon>Sordariomycetes</taxon>
        <taxon>Sordariomycetidae</taxon>
        <taxon>Sordariales</taxon>
        <taxon>Podosporaceae</taxon>
        <taxon>Triangularia</taxon>
    </lineage>
</organism>
<protein>
    <recommendedName>
        <fullName evidence="5">Allergen Asp f 4</fullName>
    </recommendedName>
</protein>
<dbReference type="EMBL" id="MU866194">
    <property type="protein sequence ID" value="KAK4176525.1"/>
    <property type="molecule type" value="Genomic_DNA"/>
</dbReference>
<evidence type="ECO:0000313" key="3">
    <source>
        <dbReference type="EMBL" id="KAK4176525.1"/>
    </source>
</evidence>
<evidence type="ECO:0000256" key="1">
    <source>
        <dbReference type="SAM" id="MobiDB-lite"/>
    </source>
</evidence>
<comment type="caution">
    <text evidence="3">The sequence shown here is derived from an EMBL/GenBank/DDBJ whole genome shotgun (WGS) entry which is preliminary data.</text>
</comment>
<accession>A0AAN6W7K7</accession>
<evidence type="ECO:0000256" key="2">
    <source>
        <dbReference type="SAM" id="SignalP"/>
    </source>
</evidence>
<keyword evidence="2" id="KW-0732">Signal</keyword>
<dbReference type="PANTHER" id="PTHR42039">
    <property type="entry name" value="PUTATIVE (AFU_ORTHOLOGUE AFUA_3G02940)-RELATED"/>
    <property type="match status" value="1"/>
</dbReference>
<feature type="signal peptide" evidence="2">
    <location>
        <begin position="1"/>
        <end position="17"/>
    </location>
</feature>
<feature type="compositionally biased region" description="Acidic residues" evidence="1">
    <location>
        <begin position="93"/>
        <end position="102"/>
    </location>
</feature>
<sequence>MHLTHLLLLAGALTATAHPSGHAHLHRSIHEKREGGITFLKAVHKSLPEPTEKAPEPVPEPKASIAAVEPSPSPSPSPKPKPAPAPAPAAKDDSEDDSEDNSNDGYKPFCGSGKKMAKRVTWEQIHYTGNTGTANGCPWNSNLQVVSTKAAKHYKYVQNYKNVANEPYQVICFNKIGADGGVTGSFKVAGQNQLVFMLQPGETKSVVADANTQGVCAFAPNAVPTTSHGQYAGNWAEFDFENTSNKGWSGADCSALVAQAYNMDTPGCRMSQGGVDSTIYPDGTAENAYIRGMEAEDGVGLNIAPGNTVIEVLVGLEKGM</sequence>
<reference evidence="3" key="2">
    <citation type="submission" date="2023-05" db="EMBL/GenBank/DDBJ databases">
        <authorList>
            <consortium name="Lawrence Berkeley National Laboratory"/>
            <person name="Steindorff A."/>
            <person name="Hensen N."/>
            <person name="Bonometti L."/>
            <person name="Westerberg I."/>
            <person name="Brannstrom I.O."/>
            <person name="Guillou S."/>
            <person name="Cros-Aarteil S."/>
            <person name="Calhoun S."/>
            <person name="Haridas S."/>
            <person name="Kuo A."/>
            <person name="Mondo S."/>
            <person name="Pangilinan J."/>
            <person name="Riley R."/>
            <person name="Labutti K."/>
            <person name="Andreopoulos B."/>
            <person name="Lipzen A."/>
            <person name="Chen C."/>
            <person name="Yanf M."/>
            <person name="Daum C."/>
            <person name="Ng V."/>
            <person name="Clum A."/>
            <person name="Ohm R."/>
            <person name="Martin F."/>
            <person name="Silar P."/>
            <person name="Natvig D."/>
            <person name="Lalanne C."/>
            <person name="Gautier V."/>
            <person name="Ament-Velasquez S.L."/>
            <person name="Kruys A."/>
            <person name="Hutchinson M.I."/>
            <person name="Powell A.J."/>
            <person name="Barry K."/>
            <person name="Miller A.N."/>
            <person name="Grigoriev I.V."/>
            <person name="Debuchy R."/>
            <person name="Gladieux P."/>
            <person name="Thoren M.H."/>
            <person name="Johannesson H."/>
        </authorList>
    </citation>
    <scope>NUCLEOTIDE SEQUENCE</scope>
    <source>
        <strain evidence="3">CBS 892.96</strain>
    </source>
</reference>